<organism evidence="6 7">
    <name type="scientific">Caballeronia arvi</name>
    <dbReference type="NCBI Taxonomy" id="1777135"/>
    <lineage>
        <taxon>Bacteria</taxon>
        <taxon>Pseudomonadati</taxon>
        <taxon>Pseudomonadota</taxon>
        <taxon>Betaproteobacteria</taxon>
        <taxon>Burkholderiales</taxon>
        <taxon>Burkholderiaceae</taxon>
        <taxon>Caballeronia</taxon>
    </lineage>
</organism>
<comment type="caution">
    <text evidence="6">The sequence shown here is derived from an EMBL/GenBank/DDBJ whole genome shotgun (WGS) entry which is preliminary data.</text>
</comment>
<dbReference type="Proteomes" id="UP000055019">
    <property type="component" value="Unassembled WGS sequence"/>
</dbReference>
<evidence type="ECO:0000256" key="4">
    <source>
        <dbReference type="ARBA" id="ARBA00023239"/>
    </source>
</evidence>
<name>A0A158JIU8_9BURK</name>
<dbReference type="InterPro" id="IPR011057">
    <property type="entry name" value="Mss4-like_sf"/>
</dbReference>
<evidence type="ECO:0000256" key="3">
    <source>
        <dbReference type="ARBA" id="ARBA00022833"/>
    </source>
</evidence>
<gene>
    <name evidence="6" type="ORF">AWB74_03878</name>
</gene>
<protein>
    <submittedName>
        <fullName evidence="6">Glutathione-dependent formaldehyde-activating protein</fullName>
    </submittedName>
</protein>
<keyword evidence="4" id="KW-0456">Lyase</keyword>
<dbReference type="AlphaFoldDB" id="A0A158JIU8"/>
<evidence type="ECO:0000259" key="5">
    <source>
        <dbReference type="PROSITE" id="PS51891"/>
    </source>
</evidence>
<evidence type="ECO:0000313" key="6">
    <source>
        <dbReference type="EMBL" id="SAL68393.1"/>
    </source>
</evidence>
<dbReference type="EMBL" id="FCOM02000016">
    <property type="protein sequence ID" value="SAL68393.1"/>
    <property type="molecule type" value="Genomic_DNA"/>
</dbReference>
<keyword evidence="3" id="KW-0862">Zinc</keyword>
<accession>A0A158JIU8</accession>
<keyword evidence="2" id="KW-0479">Metal-binding</keyword>
<dbReference type="PANTHER" id="PTHR33337">
    <property type="entry name" value="GFA DOMAIN-CONTAINING PROTEIN"/>
    <property type="match status" value="1"/>
</dbReference>
<dbReference type="GO" id="GO:0016846">
    <property type="term" value="F:carbon-sulfur lyase activity"/>
    <property type="evidence" value="ECO:0007669"/>
    <property type="project" value="InterPro"/>
</dbReference>
<evidence type="ECO:0000256" key="1">
    <source>
        <dbReference type="ARBA" id="ARBA00005495"/>
    </source>
</evidence>
<dbReference type="RefSeq" id="WP_061148346.1">
    <property type="nucleotide sequence ID" value="NZ_FCOM02000016.1"/>
</dbReference>
<dbReference type="PROSITE" id="PS51891">
    <property type="entry name" value="CENP_V_GFA"/>
    <property type="match status" value="1"/>
</dbReference>
<dbReference type="SUPFAM" id="SSF51316">
    <property type="entry name" value="Mss4-like"/>
    <property type="match status" value="1"/>
</dbReference>
<evidence type="ECO:0000313" key="7">
    <source>
        <dbReference type="Proteomes" id="UP000055019"/>
    </source>
</evidence>
<reference evidence="6" key="1">
    <citation type="submission" date="2016-01" db="EMBL/GenBank/DDBJ databases">
        <authorList>
            <person name="Peeters C."/>
        </authorList>
    </citation>
    <scope>NUCLEOTIDE SEQUENCE [LARGE SCALE GENOMIC DNA]</scope>
    <source>
        <strain evidence="6">LMG 29317</strain>
    </source>
</reference>
<keyword evidence="7" id="KW-1185">Reference proteome</keyword>
<sequence length="136" mass="14695">MNSQPIHAGGCACGAVRVRVTGEPKEVNLCHCMTCRRIHGAPFGVYAVFTRAAFEVSGDTVAWESSATGKRHHCPTCGSPVYLAFDGVDEIEVPTGIFDETGLYPPQYEIWCKSAEPWHDAQGRPRFARGAPGSTP</sequence>
<dbReference type="Pfam" id="PF04828">
    <property type="entry name" value="GFA"/>
    <property type="match status" value="1"/>
</dbReference>
<dbReference type="Gene3D" id="3.90.1590.10">
    <property type="entry name" value="glutathione-dependent formaldehyde- activating enzyme (gfa)"/>
    <property type="match status" value="1"/>
</dbReference>
<dbReference type="OrthoDB" id="327703at2"/>
<feature type="domain" description="CENP-V/GFA" evidence="5">
    <location>
        <begin position="7"/>
        <end position="109"/>
    </location>
</feature>
<dbReference type="PANTHER" id="PTHR33337:SF40">
    <property type="entry name" value="CENP-V_GFA DOMAIN-CONTAINING PROTEIN-RELATED"/>
    <property type="match status" value="1"/>
</dbReference>
<proteinExistence type="inferred from homology"/>
<dbReference type="GO" id="GO:0046872">
    <property type="term" value="F:metal ion binding"/>
    <property type="evidence" value="ECO:0007669"/>
    <property type="project" value="UniProtKB-KW"/>
</dbReference>
<dbReference type="InterPro" id="IPR006913">
    <property type="entry name" value="CENP-V/GFA"/>
</dbReference>
<evidence type="ECO:0000256" key="2">
    <source>
        <dbReference type="ARBA" id="ARBA00022723"/>
    </source>
</evidence>
<comment type="similarity">
    <text evidence="1">Belongs to the Gfa family.</text>
</comment>